<accession>A0A2P2NML0</accession>
<dbReference type="AlphaFoldDB" id="A0A2P2NML0"/>
<sequence length="16" mass="2015">MLLSLCEHPYSWMEYL</sequence>
<organism evidence="1">
    <name type="scientific">Rhizophora mucronata</name>
    <name type="common">Asiatic mangrove</name>
    <dbReference type="NCBI Taxonomy" id="61149"/>
    <lineage>
        <taxon>Eukaryota</taxon>
        <taxon>Viridiplantae</taxon>
        <taxon>Streptophyta</taxon>
        <taxon>Embryophyta</taxon>
        <taxon>Tracheophyta</taxon>
        <taxon>Spermatophyta</taxon>
        <taxon>Magnoliopsida</taxon>
        <taxon>eudicotyledons</taxon>
        <taxon>Gunneridae</taxon>
        <taxon>Pentapetalae</taxon>
        <taxon>rosids</taxon>
        <taxon>fabids</taxon>
        <taxon>Malpighiales</taxon>
        <taxon>Rhizophoraceae</taxon>
        <taxon>Rhizophora</taxon>
    </lineage>
</organism>
<name>A0A2P2NML0_RHIMU</name>
<proteinExistence type="predicted"/>
<protein>
    <submittedName>
        <fullName evidence="1">Uncharacterized protein</fullName>
    </submittedName>
</protein>
<reference evidence="1" key="1">
    <citation type="submission" date="2018-02" db="EMBL/GenBank/DDBJ databases">
        <title>Rhizophora mucronata_Transcriptome.</title>
        <authorList>
            <person name="Meera S.P."/>
            <person name="Sreeshan A."/>
            <person name="Augustine A."/>
        </authorList>
    </citation>
    <scope>NUCLEOTIDE SEQUENCE</scope>
    <source>
        <tissue evidence="1">Leaf</tissue>
    </source>
</reference>
<dbReference type="EMBL" id="GGEC01063150">
    <property type="protein sequence ID" value="MBX43634.1"/>
    <property type="molecule type" value="Transcribed_RNA"/>
</dbReference>
<evidence type="ECO:0000313" key="1">
    <source>
        <dbReference type="EMBL" id="MBX43634.1"/>
    </source>
</evidence>